<evidence type="ECO:0008006" key="2">
    <source>
        <dbReference type="Google" id="ProtNLM"/>
    </source>
</evidence>
<dbReference type="Gene3D" id="3.40.30.10">
    <property type="entry name" value="Glutaredoxin"/>
    <property type="match status" value="1"/>
</dbReference>
<evidence type="ECO:0000313" key="1">
    <source>
        <dbReference type="EMBL" id="GAH02171.1"/>
    </source>
</evidence>
<proteinExistence type="predicted"/>
<feature type="non-terminal residue" evidence="1">
    <location>
        <position position="1"/>
    </location>
</feature>
<dbReference type="InterPro" id="IPR036249">
    <property type="entry name" value="Thioredoxin-like_sf"/>
</dbReference>
<reference evidence="1" key="1">
    <citation type="journal article" date="2014" name="Front. Microbiol.">
        <title>High frequency of phylogenetically diverse reductive dehalogenase-homologous genes in deep subseafloor sedimentary metagenomes.</title>
        <authorList>
            <person name="Kawai M."/>
            <person name="Futagami T."/>
            <person name="Toyoda A."/>
            <person name="Takaki Y."/>
            <person name="Nishi S."/>
            <person name="Hori S."/>
            <person name="Arai W."/>
            <person name="Tsubouchi T."/>
            <person name="Morono Y."/>
            <person name="Uchiyama I."/>
            <person name="Ito T."/>
            <person name="Fujiyama A."/>
            <person name="Inagaki F."/>
            <person name="Takami H."/>
        </authorList>
    </citation>
    <scope>NUCLEOTIDE SEQUENCE</scope>
    <source>
        <strain evidence="1">Expedition CK06-06</strain>
    </source>
</reference>
<organism evidence="1">
    <name type="scientific">marine sediment metagenome</name>
    <dbReference type="NCBI Taxonomy" id="412755"/>
    <lineage>
        <taxon>unclassified sequences</taxon>
        <taxon>metagenomes</taxon>
        <taxon>ecological metagenomes</taxon>
    </lineage>
</organism>
<dbReference type="SUPFAM" id="SSF52833">
    <property type="entry name" value="Thioredoxin-like"/>
    <property type="match status" value="1"/>
</dbReference>
<sequence length="43" mass="4790">EKVNQGDPAPDIQLTDLYGKPVNLSETWNQGNNALLIFLRHLG</sequence>
<accession>X1C232</accession>
<dbReference type="EMBL" id="BART01029516">
    <property type="protein sequence ID" value="GAH02171.1"/>
    <property type="molecule type" value="Genomic_DNA"/>
</dbReference>
<dbReference type="AlphaFoldDB" id="X1C232"/>
<comment type="caution">
    <text evidence="1">The sequence shown here is derived from an EMBL/GenBank/DDBJ whole genome shotgun (WGS) entry which is preliminary data.</text>
</comment>
<protein>
    <recommendedName>
        <fullName evidence="2">Alkyl hydroperoxide reductase subunit C/ Thiol specific antioxidant domain-containing protein</fullName>
    </recommendedName>
</protein>
<name>X1C232_9ZZZZ</name>
<gene>
    <name evidence="1" type="ORF">S01H4_51768</name>
</gene>